<dbReference type="AlphaFoldDB" id="A0A3M7R690"/>
<sequence>MRDDTEVDRLKDGHIEKFHCNKKQLIINLQLKHRRISDFSEQYRKEKVYRRRAWHLPNTEMRVYYTI</sequence>
<organism evidence="1 2">
    <name type="scientific">Brachionus plicatilis</name>
    <name type="common">Marine rotifer</name>
    <name type="synonym">Brachionus muelleri</name>
    <dbReference type="NCBI Taxonomy" id="10195"/>
    <lineage>
        <taxon>Eukaryota</taxon>
        <taxon>Metazoa</taxon>
        <taxon>Spiralia</taxon>
        <taxon>Gnathifera</taxon>
        <taxon>Rotifera</taxon>
        <taxon>Eurotatoria</taxon>
        <taxon>Monogononta</taxon>
        <taxon>Pseudotrocha</taxon>
        <taxon>Ploima</taxon>
        <taxon>Brachionidae</taxon>
        <taxon>Brachionus</taxon>
    </lineage>
</organism>
<evidence type="ECO:0000313" key="1">
    <source>
        <dbReference type="EMBL" id="RNA19070.1"/>
    </source>
</evidence>
<evidence type="ECO:0000313" key="2">
    <source>
        <dbReference type="Proteomes" id="UP000276133"/>
    </source>
</evidence>
<accession>A0A3M7R690</accession>
<gene>
    <name evidence="1" type="ORF">BpHYR1_025785</name>
</gene>
<name>A0A3M7R690_BRAPC</name>
<proteinExistence type="predicted"/>
<dbReference type="EMBL" id="REGN01004107">
    <property type="protein sequence ID" value="RNA19070.1"/>
    <property type="molecule type" value="Genomic_DNA"/>
</dbReference>
<dbReference type="Proteomes" id="UP000276133">
    <property type="component" value="Unassembled WGS sequence"/>
</dbReference>
<reference evidence="1 2" key="1">
    <citation type="journal article" date="2018" name="Sci. Rep.">
        <title>Genomic signatures of local adaptation to the degree of environmental predictability in rotifers.</title>
        <authorList>
            <person name="Franch-Gras L."/>
            <person name="Hahn C."/>
            <person name="Garcia-Roger E.M."/>
            <person name="Carmona M.J."/>
            <person name="Serra M."/>
            <person name="Gomez A."/>
        </authorList>
    </citation>
    <scope>NUCLEOTIDE SEQUENCE [LARGE SCALE GENOMIC DNA]</scope>
    <source>
        <strain evidence="1">HYR1</strain>
    </source>
</reference>
<comment type="caution">
    <text evidence="1">The sequence shown here is derived from an EMBL/GenBank/DDBJ whole genome shotgun (WGS) entry which is preliminary data.</text>
</comment>
<keyword evidence="2" id="KW-1185">Reference proteome</keyword>
<protein>
    <submittedName>
        <fullName evidence="1">Uncharacterized protein</fullName>
    </submittedName>
</protein>